<dbReference type="EMBL" id="SSSM01000004">
    <property type="protein sequence ID" value="THG30664.1"/>
    <property type="molecule type" value="Genomic_DNA"/>
</dbReference>
<feature type="domain" description="Lsr2 dimerization" evidence="3">
    <location>
        <begin position="1"/>
        <end position="57"/>
    </location>
</feature>
<reference evidence="6 7" key="1">
    <citation type="submission" date="2019-04" db="EMBL/GenBank/DDBJ databases">
        <authorList>
            <person name="Jiang L."/>
        </authorList>
    </citation>
    <scope>NUCLEOTIDE SEQUENCE [LARGE SCALE GENOMIC DNA]</scope>
    <source>
        <strain evidence="6 7">YIM 131853</strain>
    </source>
</reference>
<organism evidence="6 7">
    <name type="scientific">Naasia lichenicola</name>
    <dbReference type="NCBI Taxonomy" id="2565933"/>
    <lineage>
        <taxon>Bacteria</taxon>
        <taxon>Bacillati</taxon>
        <taxon>Actinomycetota</taxon>
        <taxon>Actinomycetes</taxon>
        <taxon>Micrococcales</taxon>
        <taxon>Microbacteriaceae</taxon>
        <taxon>Naasia</taxon>
    </lineage>
</organism>
<proteinExistence type="predicted"/>
<evidence type="ECO:0000256" key="1">
    <source>
        <dbReference type="ARBA" id="ARBA00023125"/>
    </source>
</evidence>
<dbReference type="AlphaFoldDB" id="A0A4S4FNT0"/>
<dbReference type="Proteomes" id="UP000309133">
    <property type="component" value="Unassembled WGS sequence"/>
</dbReference>
<dbReference type="GO" id="GO:0003677">
    <property type="term" value="F:DNA binding"/>
    <property type="evidence" value="ECO:0007669"/>
    <property type="project" value="UniProtKB-KW"/>
</dbReference>
<gene>
    <name evidence="6" type="ORF">E6C64_07615</name>
    <name evidence="5" type="ORF">E6C64_08470</name>
</gene>
<dbReference type="InterPro" id="IPR042261">
    <property type="entry name" value="Lsr2-like_dimerization"/>
</dbReference>
<dbReference type="Gene3D" id="3.30.60.230">
    <property type="entry name" value="Lsr2, dimerization domain"/>
    <property type="match status" value="1"/>
</dbReference>
<dbReference type="InterPro" id="IPR024412">
    <property type="entry name" value="Lsr2_dim_dom"/>
</dbReference>
<evidence type="ECO:0000256" key="2">
    <source>
        <dbReference type="SAM" id="MobiDB-lite"/>
    </source>
</evidence>
<dbReference type="Gene3D" id="4.10.320.10">
    <property type="entry name" value="E3-binding domain"/>
    <property type="match status" value="1"/>
</dbReference>
<protein>
    <submittedName>
        <fullName evidence="6">Lsr2 family protein</fullName>
    </submittedName>
</protein>
<accession>A0A4S4FNT0</accession>
<dbReference type="GO" id="GO:0016746">
    <property type="term" value="F:acyltransferase activity"/>
    <property type="evidence" value="ECO:0007669"/>
    <property type="project" value="InterPro"/>
</dbReference>
<dbReference type="Pfam" id="PF23359">
    <property type="entry name" value="Lsr2_DNA-bd"/>
    <property type="match status" value="1"/>
</dbReference>
<comment type="caution">
    <text evidence="6">The sequence shown here is derived from an EMBL/GenBank/DDBJ whole genome shotgun (WGS) entry which is preliminary data.</text>
</comment>
<evidence type="ECO:0000259" key="3">
    <source>
        <dbReference type="Pfam" id="PF11774"/>
    </source>
</evidence>
<dbReference type="OrthoDB" id="4113332at2"/>
<keyword evidence="7" id="KW-1185">Reference proteome</keyword>
<dbReference type="EMBL" id="SSSM01000003">
    <property type="protein sequence ID" value="THG31901.1"/>
    <property type="molecule type" value="Genomic_DNA"/>
</dbReference>
<dbReference type="Pfam" id="PF11774">
    <property type="entry name" value="Lsr2"/>
    <property type="match status" value="1"/>
</dbReference>
<name>A0A4S4FNT0_9MICO</name>
<keyword evidence="1" id="KW-0238">DNA-binding</keyword>
<feature type="domain" description="Lsr2 DNA-binding" evidence="4">
    <location>
        <begin position="73"/>
        <end position="107"/>
    </location>
</feature>
<evidence type="ECO:0000313" key="6">
    <source>
        <dbReference type="EMBL" id="THG31901.1"/>
    </source>
</evidence>
<dbReference type="InterPro" id="IPR036625">
    <property type="entry name" value="E3-bd_dom_sf"/>
</dbReference>
<feature type="compositionally biased region" description="Low complexity" evidence="2">
    <location>
        <begin position="62"/>
        <end position="74"/>
    </location>
</feature>
<dbReference type="RefSeq" id="WP_136427021.1">
    <property type="nucleotide sequence ID" value="NZ_SSSM01000003.1"/>
</dbReference>
<dbReference type="InterPro" id="IPR055370">
    <property type="entry name" value="Lsr2_DNA-bd"/>
</dbReference>
<evidence type="ECO:0000259" key="4">
    <source>
        <dbReference type="Pfam" id="PF23359"/>
    </source>
</evidence>
<evidence type="ECO:0000313" key="5">
    <source>
        <dbReference type="EMBL" id="THG30664.1"/>
    </source>
</evidence>
<sequence length="108" mass="11729">MVQKHVIELLDDIDGSPATKTVQFGYEGIDYSIDLSEENADKLREALSDYIDSARRNGGGRKPAAAPAKSSGNKDLQAIRQWASENGHQVSARGRIASSIIDAYNEAH</sequence>
<evidence type="ECO:0000313" key="7">
    <source>
        <dbReference type="Proteomes" id="UP000309133"/>
    </source>
</evidence>
<feature type="region of interest" description="Disordered" evidence="2">
    <location>
        <begin position="54"/>
        <end position="75"/>
    </location>
</feature>